<dbReference type="PROSITE" id="PS50853">
    <property type="entry name" value="FN3"/>
    <property type="match status" value="2"/>
</dbReference>
<protein>
    <submittedName>
        <fullName evidence="3">Tyrosine-protein phosphatase Lar-like protein</fullName>
    </submittedName>
</protein>
<evidence type="ECO:0000313" key="3">
    <source>
        <dbReference type="EMBL" id="RWS18166.1"/>
    </source>
</evidence>
<dbReference type="OrthoDB" id="10253954at2759"/>
<dbReference type="Pfam" id="PF00041">
    <property type="entry name" value="fn3"/>
    <property type="match status" value="2"/>
</dbReference>
<feature type="non-terminal residue" evidence="3">
    <location>
        <position position="1"/>
    </location>
</feature>
<proteinExistence type="predicted"/>
<dbReference type="EMBL" id="NCKV01044937">
    <property type="protein sequence ID" value="RWS18166.1"/>
    <property type="molecule type" value="Genomic_DNA"/>
</dbReference>
<dbReference type="InterPro" id="IPR003961">
    <property type="entry name" value="FN3_dom"/>
</dbReference>
<dbReference type="PANTHER" id="PTHR13817">
    <property type="entry name" value="TITIN"/>
    <property type="match status" value="1"/>
</dbReference>
<name>A0A443RS83_9ACAR</name>
<dbReference type="InterPro" id="IPR036116">
    <property type="entry name" value="FN3_sf"/>
</dbReference>
<accession>A0A443RS83</accession>
<dbReference type="SUPFAM" id="SSF49265">
    <property type="entry name" value="Fibronectin type III"/>
    <property type="match status" value="2"/>
</dbReference>
<dbReference type="VEuPathDB" id="VectorBase:LDEU013874"/>
<dbReference type="PRINTS" id="PR00014">
    <property type="entry name" value="FNTYPEIII"/>
</dbReference>
<keyword evidence="4" id="KW-1185">Reference proteome</keyword>
<feature type="domain" description="Fibronectin type-III" evidence="2">
    <location>
        <begin position="45"/>
        <end position="137"/>
    </location>
</feature>
<dbReference type="PANTHER" id="PTHR13817:SF173">
    <property type="entry name" value="FRAZZLED"/>
    <property type="match status" value="1"/>
</dbReference>
<dbReference type="Gene3D" id="2.60.40.10">
    <property type="entry name" value="Immunoglobulins"/>
    <property type="match status" value="2"/>
</dbReference>
<organism evidence="3 4">
    <name type="scientific">Leptotrombidium deliense</name>
    <dbReference type="NCBI Taxonomy" id="299467"/>
    <lineage>
        <taxon>Eukaryota</taxon>
        <taxon>Metazoa</taxon>
        <taxon>Ecdysozoa</taxon>
        <taxon>Arthropoda</taxon>
        <taxon>Chelicerata</taxon>
        <taxon>Arachnida</taxon>
        <taxon>Acari</taxon>
        <taxon>Acariformes</taxon>
        <taxon>Trombidiformes</taxon>
        <taxon>Prostigmata</taxon>
        <taxon>Anystina</taxon>
        <taxon>Parasitengona</taxon>
        <taxon>Trombiculoidea</taxon>
        <taxon>Trombiculidae</taxon>
        <taxon>Leptotrombidium</taxon>
    </lineage>
</organism>
<dbReference type="CDD" id="cd00063">
    <property type="entry name" value="FN3"/>
    <property type="match status" value="2"/>
</dbReference>
<dbReference type="Proteomes" id="UP000288716">
    <property type="component" value="Unassembled WGS sequence"/>
</dbReference>
<evidence type="ECO:0000256" key="1">
    <source>
        <dbReference type="ARBA" id="ARBA00022737"/>
    </source>
</evidence>
<dbReference type="STRING" id="299467.A0A443RS83"/>
<dbReference type="SMART" id="SM00060">
    <property type="entry name" value="FN3"/>
    <property type="match status" value="2"/>
</dbReference>
<dbReference type="InterPro" id="IPR050964">
    <property type="entry name" value="Striated_Muscle_Regulatory"/>
</dbReference>
<sequence length="227" mass="25484">EQQRVIKDIDRGARYEFRMAGKNAIGWGQEAIAFIDTPEGTPKAPPQNITSRLQSPTTVVLNWDPPLPQYRNGRISGYGVQFNKVADYSSTEHNTTQTRIVFSSLDENSEYVFRVCAYTSKGSGPWSSRMQVITPGDFPPAPTNVQSMAASEQSVEVWWDEVPFFQDILGYQVLYTQTAVEDLDLWQKKVITLTWSAELTGLEGNTMYAIRVAAYTNQGLGRLSELI</sequence>
<gene>
    <name evidence="3" type="ORF">B4U80_12552</name>
</gene>
<dbReference type="FunFam" id="2.60.40.10:FF:000028">
    <property type="entry name" value="Neuronal cell adhesion molecule"/>
    <property type="match status" value="1"/>
</dbReference>
<keyword evidence="1" id="KW-0677">Repeat</keyword>
<evidence type="ECO:0000259" key="2">
    <source>
        <dbReference type="PROSITE" id="PS50853"/>
    </source>
</evidence>
<reference evidence="3 4" key="1">
    <citation type="journal article" date="2018" name="Gigascience">
        <title>Genomes of trombidid mites reveal novel predicted allergens and laterally-transferred genes associated with secondary metabolism.</title>
        <authorList>
            <person name="Dong X."/>
            <person name="Chaisiri K."/>
            <person name="Xia D."/>
            <person name="Armstrong S.D."/>
            <person name="Fang Y."/>
            <person name="Donnelly M.J."/>
            <person name="Kadowaki T."/>
            <person name="McGarry J.W."/>
            <person name="Darby A.C."/>
            <person name="Makepeace B.L."/>
        </authorList>
    </citation>
    <scope>NUCLEOTIDE SEQUENCE [LARGE SCALE GENOMIC DNA]</scope>
    <source>
        <strain evidence="3">UoL-UT</strain>
    </source>
</reference>
<dbReference type="FunFam" id="2.60.40.10:FF:001015">
    <property type="entry name" value="tyrosine-protein phosphatase Lar isoform X4"/>
    <property type="match status" value="1"/>
</dbReference>
<dbReference type="AlphaFoldDB" id="A0A443RS83"/>
<evidence type="ECO:0000313" key="4">
    <source>
        <dbReference type="Proteomes" id="UP000288716"/>
    </source>
</evidence>
<feature type="non-terminal residue" evidence="3">
    <location>
        <position position="227"/>
    </location>
</feature>
<comment type="caution">
    <text evidence="3">The sequence shown here is derived from an EMBL/GenBank/DDBJ whole genome shotgun (WGS) entry which is preliminary data.</text>
</comment>
<feature type="domain" description="Fibronectin type-III" evidence="2">
    <location>
        <begin position="141"/>
        <end position="227"/>
    </location>
</feature>
<dbReference type="InterPro" id="IPR013783">
    <property type="entry name" value="Ig-like_fold"/>
</dbReference>